<organism evidence="2 3">
    <name type="scientific">Portunus trituberculatus</name>
    <name type="common">Swimming crab</name>
    <name type="synonym">Neptunus trituberculatus</name>
    <dbReference type="NCBI Taxonomy" id="210409"/>
    <lineage>
        <taxon>Eukaryota</taxon>
        <taxon>Metazoa</taxon>
        <taxon>Ecdysozoa</taxon>
        <taxon>Arthropoda</taxon>
        <taxon>Crustacea</taxon>
        <taxon>Multicrustacea</taxon>
        <taxon>Malacostraca</taxon>
        <taxon>Eumalacostraca</taxon>
        <taxon>Eucarida</taxon>
        <taxon>Decapoda</taxon>
        <taxon>Pleocyemata</taxon>
        <taxon>Brachyura</taxon>
        <taxon>Eubrachyura</taxon>
        <taxon>Portunoidea</taxon>
        <taxon>Portunidae</taxon>
        <taxon>Portuninae</taxon>
        <taxon>Portunus</taxon>
    </lineage>
</organism>
<gene>
    <name evidence="2" type="ORF">E2C01_084936</name>
</gene>
<name>A0A5B7IZL5_PORTR</name>
<keyword evidence="3" id="KW-1185">Reference proteome</keyword>
<dbReference type="AlphaFoldDB" id="A0A5B7IZL5"/>
<feature type="signal peptide" evidence="1">
    <location>
        <begin position="1"/>
        <end position="24"/>
    </location>
</feature>
<comment type="caution">
    <text evidence="2">The sequence shown here is derived from an EMBL/GenBank/DDBJ whole genome shotgun (WGS) entry which is preliminary data.</text>
</comment>
<accession>A0A5B7IZL5</accession>
<keyword evidence="1" id="KW-0732">Signal</keyword>
<evidence type="ECO:0000313" key="2">
    <source>
        <dbReference type="EMBL" id="MPC89970.1"/>
    </source>
</evidence>
<dbReference type="EMBL" id="VSRR010082815">
    <property type="protein sequence ID" value="MPC89970.1"/>
    <property type="molecule type" value="Genomic_DNA"/>
</dbReference>
<evidence type="ECO:0008006" key="4">
    <source>
        <dbReference type="Google" id="ProtNLM"/>
    </source>
</evidence>
<sequence length="73" mass="8075">MERPRNSFITLVIVTSLHVLVSLSGHCLTNRSVTSSCCRCVRVVVEDEDQGGKKRKDGRKAHAVSGVYKYLPS</sequence>
<dbReference type="Proteomes" id="UP000324222">
    <property type="component" value="Unassembled WGS sequence"/>
</dbReference>
<protein>
    <recommendedName>
        <fullName evidence="4">Secreted protein</fullName>
    </recommendedName>
</protein>
<reference evidence="2 3" key="1">
    <citation type="submission" date="2019-05" db="EMBL/GenBank/DDBJ databases">
        <title>Another draft genome of Portunus trituberculatus and its Hox gene families provides insights of decapod evolution.</title>
        <authorList>
            <person name="Jeong J.-H."/>
            <person name="Song I."/>
            <person name="Kim S."/>
            <person name="Choi T."/>
            <person name="Kim D."/>
            <person name="Ryu S."/>
            <person name="Kim W."/>
        </authorList>
    </citation>
    <scope>NUCLEOTIDE SEQUENCE [LARGE SCALE GENOMIC DNA]</scope>
    <source>
        <tissue evidence="2">Muscle</tissue>
    </source>
</reference>
<evidence type="ECO:0000313" key="3">
    <source>
        <dbReference type="Proteomes" id="UP000324222"/>
    </source>
</evidence>
<feature type="chain" id="PRO_5023008250" description="Secreted protein" evidence="1">
    <location>
        <begin position="25"/>
        <end position="73"/>
    </location>
</feature>
<evidence type="ECO:0000256" key="1">
    <source>
        <dbReference type="SAM" id="SignalP"/>
    </source>
</evidence>
<proteinExistence type="predicted"/>